<sequence>MDGYNTEKLTLQDYEAEGLCSGCMFYGAVDVDGRLGCSFHWFDDESEDWNYSKNCDELCGM</sequence>
<evidence type="ECO:0000313" key="1">
    <source>
        <dbReference type="EMBL" id="CUO71703.1"/>
    </source>
</evidence>
<dbReference type="EMBL" id="WKQV01000005">
    <property type="protein sequence ID" value="MSD26681.1"/>
    <property type="molecule type" value="Genomic_DNA"/>
</dbReference>
<reference evidence="1 3" key="1">
    <citation type="submission" date="2015-09" db="EMBL/GenBank/DDBJ databases">
        <authorList>
            <consortium name="Pathogen Informatics"/>
        </authorList>
    </citation>
    <scope>NUCLEOTIDE SEQUENCE [LARGE SCALE GENOMIC DNA]</scope>
    <source>
        <strain evidence="1 3">2789STDY5834884</strain>
    </source>
</reference>
<reference evidence="2 4" key="2">
    <citation type="journal article" date="2019" name="Nat. Med.">
        <title>A library of human gut bacterial isolates paired with longitudinal multiomics data enables mechanistic microbiome research.</title>
        <authorList>
            <person name="Poyet M."/>
            <person name="Groussin M."/>
            <person name="Gibbons S.M."/>
            <person name="Avila-Pacheco J."/>
            <person name="Jiang X."/>
            <person name="Kearney S.M."/>
            <person name="Perrotta A.R."/>
            <person name="Berdy B."/>
            <person name="Zhao S."/>
            <person name="Lieberman T.D."/>
            <person name="Swanson P.K."/>
            <person name="Smith M."/>
            <person name="Roesemann S."/>
            <person name="Alexander J.E."/>
            <person name="Rich S.A."/>
            <person name="Livny J."/>
            <person name="Vlamakis H."/>
            <person name="Clish C."/>
            <person name="Bullock K."/>
            <person name="Deik A."/>
            <person name="Scott J."/>
            <person name="Pierce K.A."/>
            <person name="Xavier R.J."/>
            <person name="Alm E.J."/>
        </authorList>
    </citation>
    <scope>NUCLEOTIDE SEQUENCE [LARGE SCALE GENOMIC DNA]</scope>
    <source>
        <strain evidence="2 4">BIOML-A5</strain>
    </source>
</reference>
<evidence type="ECO:0000313" key="2">
    <source>
        <dbReference type="EMBL" id="MSD26681.1"/>
    </source>
</evidence>
<evidence type="ECO:0000313" key="3">
    <source>
        <dbReference type="Proteomes" id="UP000095602"/>
    </source>
</evidence>
<dbReference type="Proteomes" id="UP000465607">
    <property type="component" value="Unassembled WGS sequence"/>
</dbReference>
<dbReference type="RefSeq" id="WP_055272738.1">
    <property type="nucleotide sequence ID" value="NZ_CZAJ01000003.1"/>
</dbReference>
<dbReference type="EMBL" id="CZAJ01000003">
    <property type="protein sequence ID" value="CUO71703.1"/>
    <property type="molecule type" value="Genomic_DNA"/>
</dbReference>
<protein>
    <submittedName>
        <fullName evidence="1">Uncharacterized protein</fullName>
    </submittedName>
</protein>
<proteinExistence type="predicted"/>
<gene>
    <name evidence="1" type="ORF">ERS852497_00563</name>
    <name evidence="2" type="ORF">GKE44_05800</name>
</gene>
<evidence type="ECO:0000313" key="4">
    <source>
        <dbReference type="Proteomes" id="UP000465607"/>
    </source>
</evidence>
<dbReference type="Proteomes" id="UP000095602">
    <property type="component" value="Unassembled WGS sequence"/>
</dbReference>
<dbReference type="AlphaFoldDB" id="A0A174H9W6"/>
<accession>A0A174H9W6</accession>
<organism evidence="1 3">
    <name type="scientific">Agathobacter rectalis</name>
    <dbReference type="NCBI Taxonomy" id="39491"/>
    <lineage>
        <taxon>Bacteria</taxon>
        <taxon>Bacillati</taxon>
        <taxon>Bacillota</taxon>
        <taxon>Clostridia</taxon>
        <taxon>Lachnospirales</taxon>
        <taxon>Lachnospiraceae</taxon>
        <taxon>Agathobacter</taxon>
    </lineage>
</organism>
<name>A0A174H9W6_9FIRM</name>